<protein>
    <submittedName>
        <fullName evidence="1">Uncharacterized protein</fullName>
    </submittedName>
</protein>
<evidence type="ECO:0000313" key="2">
    <source>
        <dbReference type="Proteomes" id="UP001316189"/>
    </source>
</evidence>
<accession>A0ABY5L383</accession>
<sequence length="108" mass="12222">MLWFFVWTALALGTLLGAFWLGRDLWRKGIALLEELGRAAEVLGVLAERTAELADAAAAAAPARPQLLDDPATHRVTVDRLREERAERAALRAERHRQTFARWRAYSR</sequence>
<dbReference type="EMBL" id="CP101988">
    <property type="protein sequence ID" value="UUI76829.1"/>
    <property type="molecule type" value="Genomic_DNA"/>
</dbReference>
<reference evidence="1 2" key="1">
    <citation type="submission" date="2022-07" db="EMBL/GenBank/DDBJ databases">
        <title>Novel species in genus cellulomonas.</title>
        <authorList>
            <person name="Ye L."/>
        </authorList>
    </citation>
    <scope>NUCLEOTIDE SEQUENCE [LARGE SCALE GENOMIC DNA]</scope>
    <source>
        <strain evidence="2">zg-Y338</strain>
    </source>
</reference>
<dbReference type="Proteomes" id="UP001316189">
    <property type="component" value="Chromosome"/>
</dbReference>
<keyword evidence="2" id="KW-1185">Reference proteome</keyword>
<gene>
    <name evidence="1" type="ORF">NP064_08145</name>
</gene>
<proteinExistence type="predicted"/>
<evidence type="ECO:0000313" key="1">
    <source>
        <dbReference type="EMBL" id="UUI76829.1"/>
    </source>
</evidence>
<name>A0ABY5L383_9CELL</name>
<dbReference type="RefSeq" id="WP_227569136.1">
    <property type="nucleotide sequence ID" value="NZ_CP101988.1"/>
</dbReference>
<organism evidence="1 2">
    <name type="scientific">Cellulomonas chengniuliangii</name>
    <dbReference type="NCBI Taxonomy" id="2968084"/>
    <lineage>
        <taxon>Bacteria</taxon>
        <taxon>Bacillati</taxon>
        <taxon>Actinomycetota</taxon>
        <taxon>Actinomycetes</taxon>
        <taxon>Micrococcales</taxon>
        <taxon>Cellulomonadaceae</taxon>
        <taxon>Cellulomonas</taxon>
    </lineage>
</organism>